<dbReference type="AlphaFoldDB" id="A0A9W7ARP7"/>
<dbReference type="SUPFAM" id="SSF55186">
    <property type="entry name" value="ThrRS/AlaRS common domain"/>
    <property type="match status" value="1"/>
</dbReference>
<feature type="compositionally biased region" description="Low complexity" evidence="2">
    <location>
        <begin position="81"/>
        <end position="90"/>
    </location>
</feature>
<dbReference type="Pfam" id="PF01875">
    <property type="entry name" value="Memo"/>
    <property type="match status" value="1"/>
</dbReference>
<comment type="caution">
    <text evidence="3">The sequence shown here is derived from an EMBL/GenBank/DDBJ whole genome shotgun (WGS) entry which is preliminary data.</text>
</comment>
<organism evidence="3 4">
    <name type="scientific">Triparma laevis f. inornata</name>
    <dbReference type="NCBI Taxonomy" id="1714386"/>
    <lineage>
        <taxon>Eukaryota</taxon>
        <taxon>Sar</taxon>
        <taxon>Stramenopiles</taxon>
        <taxon>Ochrophyta</taxon>
        <taxon>Bolidophyceae</taxon>
        <taxon>Parmales</taxon>
        <taxon>Triparmaceae</taxon>
        <taxon>Triparma</taxon>
    </lineage>
</organism>
<feature type="region of interest" description="Disordered" evidence="2">
    <location>
        <begin position="69"/>
        <end position="114"/>
    </location>
</feature>
<dbReference type="InterPro" id="IPR002737">
    <property type="entry name" value="MEMO1_fam"/>
</dbReference>
<dbReference type="GO" id="GO:0000166">
    <property type="term" value="F:nucleotide binding"/>
    <property type="evidence" value="ECO:0007669"/>
    <property type="project" value="InterPro"/>
</dbReference>
<evidence type="ECO:0000256" key="2">
    <source>
        <dbReference type="SAM" id="MobiDB-lite"/>
    </source>
</evidence>
<evidence type="ECO:0008006" key="5">
    <source>
        <dbReference type="Google" id="ProtNLM"/>
    </source>
</evidence>
<dbReference type="PANTHER" id="PTHR11060">
    <property type="entry name" value="PROTEIN MEMO1"/>
    <property type="match status" value="1"/>
</dbReference>
<dbReference type="PANTHER" id="PTHR11060:SF0">
    <property type="entry name" value="PROTEIN MEMO1"/>
    <property type="match status" value="1"/>
</dbReference>
<evidence type="ECO:0000256" key="1">
    <source>
        <dbReference type="ARBA" id="ARBA00006315"/>
    </source>
</evidence>
<protein>
    <recommendedName>
        <fullName evidence="5">Protein MEMO1</fullName>
    </recommendedName>
</protein>
<dbReference type="NCBIfam" id="TIGR04336">
    <property type="entry name" value="AmmeMemoSam_B"/>
    <property type="match status" value="1"/>
</dbReference>
<accession>A0A9W7ARP7</accession>
<dbReference type="Gene3D" id="3.30.980.10">
    <property type="entry name" value="Threonyl-trna Synthetase, Chain A, domain 2"/>
    <property type="match status" value="1"/>
</dbReference>
<dbReference type="Proteomes" id="UP001162640">
    <property type="component" value="Unassembled WGS sequence"/>
</dbReference>
<sequence>MIDRQGEHRHDDGPQLYQKGSLVDDQKLRFAFSWGSQVTVDLLAKIENKCLAQIQQNIKVHTFNAPPPHFATRPFQPLTRSLSSAPTSQPTSPPPPPPSHLHPSPHPLPPTSTPIALISPHAGYSYSGPTAGPTYSLGLQSRLENTNLPSLKTIYVLHPSHHVYLPGVARSVCEIIETPLGNLKVDVNKLNQLSTDLSSAGINVQEINAKTDSKEHSSEMQYPFIKYLIEDSDVQIVPLMIGSSNDSSVLGEVLARYIFEATAFTIVSSDFCHWGSRFEFTPFSNFNDSRIGKSITEMDFEGMSEIEKCSPGGFAEYLRRTGNTICGRYPIQGFLGAVDVLRRGEERFRIYPRLERGSPNSYLRSALLHRRRRRGN</sequence>
<dbReference type="InterPro" id="IPR018163">
    <property type="entry name" value="Thr/Ala-tRNA-synth_IIc_edit"/>
</dbReference>
<evidence type="ECO:0000313" key="3">
    <source>
        <dbReference type="EMBL" id="GMH77961.1"/>
    </source>
</evidence>
<dbReference type="EMBL" id="BLQM01000241">
    <property type="protein sequence ID" value="GMH77961.1"/>
    <property type="molecule type" value="Genomic_DNA"/>
</dbReference>
<evidence type="ECO:0000313" key="4">
    <source>
        <dbReference type="Proteomes" id="UP001162640"/>
    </source>
</evidence>
<name>A0A9W7ARP7_9STRA</name>
<proteinExistence type="inferred from homology"/>
<comment type="similarity">
    <text evidence="1">Belongs to the MEMO1 family.</text>
</comment>
<gene>
    <name evidence="3" type="ORF">TL16_g07603</name>
</gene>
<reference evidence="4" key="1">
    <citation type="journal article" date="2023" name="Commun. Biol.">
        <title>Genome analysis of Parmales, the sister group of diatoms, reveals the evolutionary specialization of diatoms from phago-mixotrophs to photoautotrophs.</title>
        <authorList>
            <person name="Ban H."/>
            <person name="Sato S."/>
            <person name="Yoshikawa S."/>
            <person name="Yamada K."/>
            <person name="Nakamura Y."/>
            <person name="Ichinomiya M."/>
            <person name="Sato N."/>
            <person name="Blanc-Mathieu R."/>
            <person name="Endo H."/>
            <person name="Kuwata A."/>
            <person name="Ogata H."/>
        </authorList>
    </citation>
    <scope>NUCLEOTIDE SEQUENCE [LARGE SCALE GENOMIC DNA]</scope>
</reference>
<dbReference type="Gene3D" id="3.40.830.10">
    <property type="entry name" value="LigB-like"/>
    <property type="match status" value="1"/>
</dbReference>
<dbReference type="CDD" id="cd07361">
    <property type="entry name" value="MEMO_like"/>
    <property type="match status" value="1"/>
</dbReference>
<feature type="compositionally biased region" description="Pro residues" evidence="2">
    <location>
        <begin position="91"/>
        <end position="112"/>
    </location>
</feature>